<sequence>MLCAPLKGINVYCRDRANRTTLVTHFNATSRTTEIRLFVS</sequence>
<protein>
    <submittedName>
        <fullName evidence="1">Uncharacterized protein</fullName>
    </submittedName>
</protein>
<accession>R7QRW9</accession>
<proteinExistence type="predicted"/>
<dbReference type="KEGG" id="ccp:CHC_T00006983001"/>
<dbReference type="Proteomes" id="UP000012073">
    <property type="component" value="Unassembled WGS sequence"/>
</dbReference>
<gene>
    <name evidence="1" type="ORF">CHC_T00006983001</name>
</gene>
<evidence type="ECO:0000313" key="1">
    <source>
        <dbReference type="EMBL" id="CDF40110.1"/>
    </source>
</evidence>
<keyword evidence="2" id="KW-1185">Reference proteome</keyword>
<name>R7QRW9_CHOCR</name>
<reference evidence="2" key="1">
    <citation type="journal article" date="2013" name="Proc. Natl. Acad. Sci. U.S.A.">
        <title>Genome structure and metabolic features in the red seaweed Chondrus crispus shed light on evolution of the Archaeplastida.</title>
        <authorList>
            <person name="Collen J."/>
            <person name="Porcel B."/>
            <person name="Carre W."/>
            <person name="Ball S.G."/>
            <person name="Chaparro C."/>
            <person name="Tonon T."/>
            <person name="Barbeyron T."/>
            <person name="Michel G."/>
            <person name="Noel B."/>
            <person name="Valentin K."/>
            <person name="Elias M."/>
            <person name="Artiguenave F."/>
            <person name="Arun A."/>
            <person name="Aury J.M."/>
            <person name="Barbosa-Neto J.F."/>
            <person name="Bothwell J.H."/>
            <person name="Bouget F.Y."/>
            <person name="Brillet L."/>
            <person name="Cabello-Hurtado F."/>
            <person name="Capella-Gutierrez S."/>
            <person name="Charrier B."/>
            <person name="Cladiere L."/>
            <person name="Cock J.M."/>
            <person name="Coelho S.M."/>
            <person name="Colleoni C."/>
            <person name="Czjzek M."/>
            <person name="Da Silva C."/>
            <person name="Delage L."/>
            <person name="Denoeud F."/>
            <person name="Deschamps P."/>
            <person name="Dittami S.M."/>
            <person name="Gabaldon T."/>
            <person name="Gachon C.M."/>
            <person name="Groisillier A."/>
            <person name="Herve C."/>
            <person name="Jabbari K."/>
            <person name="Katinka M."/>
            <person name="Kloareg B."/>
            <person name="Kowalczyk N."/>
            <person name="Labadie K."/>
            <person name="Leblanc C."/>
            <person name="Lopez P.J."/>
            <person name="McLachlan D.H."/>
            <person name="Meslet-Cladiere L."/>
            <person name="Moustafa A."/>
            <person name="Nehr Z."/>
            <person name="Nyvall Collen P."/>
            <person name="Panaud O."/>
            <person name="Partensky F."/>
            <person name="Poulain J."/>
            <person name="Rensing S.A."/>
            <person name="Rousvoal S."/>
            <person name="Samson G."/>
            <person name="Symeonidi A."/>
            <person name="Weissenbach J."/>
            <person name="Zambounis A."/>
            <person name="Wincker P."/>
            <person name="Boyen C."/>
        </authorList>
    </citation>
    <scope>NUCLEOTIDE SEQUENCE [LARGE SCALE GENOMIC DNA]</scope>
    <source>
        <strain evidence="2">cv. Stackhouse</strain>
    </source>
</reference>
<organism evidence="1 2">
    <name type="scientific">Chondrus crispus</name>
    <name type="common">Carrageen Irish moss</name>
    <name type="synonym">Polymorpha crispa</name>
    <dbReference type="NCBI Taxonomy" id="2769"/>
    <lineage>
        <taxon>Eukaryota</taxon>
        <taxon>Rhodophyta</taxon>
        <taxon>Florideophyceae</taxon>
        <taxon>Rhodymeniophycidae</taxon>
        <taxon>Gigartinales</taxon>
        <taxon>Gigartinaceae</taxon>
        <taxon>Chondrus</taxon>
    </lineage>
</organism>
<dbReference type="Gramene" id="CDF40110">
    <property type="protein sequence ID" value="CDF40110"/>
    <property type="gene ID" value="CHC_T00006983001"/>
</dbReference>
<dbReference type="GeneID" id="17318119"/>
<dbReference type="RefSeq" id="XP_005710404.1">
    <property type="nucleotide sequence ID" value="XM_005710347.1"/>
</dbReference>
<dbReference type="EMBL" id="HG002126">
    <property type="protein sequence ID" value="CDF40110.1"/>
    <property type="molecule type" value="Genomic_DNA"/>
</dbReference>
<evidence type="ECO:0000313" key="2">
    <source>
        <dbReference type="Proteomes" id="UP000012073"/>
    </source>
</evidence>
<dbReference type="AlphaFoldDB" id="R7QRW9"/>